<protein>
    <submittedName>
        <fullName evidence="1">3323_t:CDS:1</fullName>
    </submittedName>
</protein>
<evidence type="ECO:0000313" key="2">
    <source>
        <dbReference type="Proteomes" id="UP000789901"/>
    </source>
</evidence>
<feature type="non-terminal residue" evidence="1">
    <location>
        <position position="182"/>
    </location>
</feature>
<gene>
    <name evidence="1" type="ORF">GMARGA_LOCUS37142</name>
</gene>
<dbReference type="Proteomes" id="UP000789901">
    <property type="component" value="Unassembled WGS sequence"/>
</dbReference>
<keyword evidence="2" id="KW-1185">Reference proteome</keyword>
<feature type="non-terminal residue" evidence="1">
    <location>
        <position position="1"/>
    </location>
</feature>
<proteinExistence type="predicted"/>
<comment type="caution">
    <text evidence="1">The sequence shown here is derived from an EMBL/GenBank/DDBJ whole genome shotgun (WGS) entry which is preliminary data.</text>
</comment>
<evidence type="ECO:0000313" key="1">
    <source>
        <dbReference type="EMBL" id="CAG8844515.1"/>
    </source>
</evidence>
<reference evidence="1 2" key="1">
    <citation type="submission" date="2021-06" db="EMBL/GenBank/DDBJ databases">
        <authorList>
            <person name="Kallberg Y."/>
            <person name="Tangrot J."/>
            <person name="Rosling A."/>
        </authorList>
    </citation>
    <scope>NUCLEOTIDE SEQUENCE [LARGE SCALE GENOMIC DNA]</scope>
    <source>
        <strain evidence="1 2">120-4 pot B 10/14</strain>
    </source>
</reference>
<dbReference type="Gene3D" id="3.30.420.10">
    <property type="entry name" value="Ribonuclease H-like superfamily/Ribonuclease H"/>
    <property type="match status" value="1"/>
</dbReference>
<organism evidence="1 2">
    <name type="scientific">Gigaspora margarita</name>
    <dbReference type="NCBI Taxonomy" id="4874"/>
    <lineage>
        <taxon>Eukaryota</taxon>
        <taxon>Fungi</taxon>
        <taxon>Fungi incertae sedis</taxon>
        <taxon>Mucoromycota</taxon>
        <taxon>Glomeromycotina</taxon>
        <taxon>Glomeromycetes</taxon>
        <taxon>Diversisporales</taxon>
        <taxon>Gigasporaceae</taxon>
        <taxon>Gigaspora</taxon>
    </lineage>
</organism>
<dbReference type="EMBL" id="CAJVQB010076254">
    <property type="protein sequence ID" value="CAG8844515.1"/>
    <property type="molecule type" value="Genomic_DNA"/>
</dbReference>
<dbReference type="InterPro" id="IPR036397">
    <property type="entry name" value="RNaseH_sf"/>
</dbReference>
<name>A0ABN7X189_GIGMA</name>
<accession>A0ABN7X189</accession>
<sequence length="182" mass="21544">KKQLHKELSQDQQSCIISTYLCGFKPFYIAQALSLSKSTVYNTVKWYKETEVLFEHDKHALVCIANMNLNEKYHKEYINPTVKFGSSSVMFWEYFSWWRVEPLVEVKGNMNSDSYINILTNHFIPWASSLLKKYLNEIELIFQQDLASVHTSEYLEYPDLNPIENIWEHLDSAVYNKRLISE</sequence>